<dbReference type="PROSITE" id="PS50987">
    <property type="entry name" value="HTH_ARSR_2"/>
    <property type="match status" value="1"/>
</dbReference>
<dbReference type="InterPro" id="IPR011991">
    <property type="entry name" value="ArsR-like_HTH"/>
</dbReference>
<evidence type="ECO:0000313" key="3">
    <source>
        <dbReference type="EMBL" id="OLO50497.1"/>
    </source>
</evidence>
<dbReference type="RefSeq" id="WP_075417492.1">
    <property type="nucleotide sequence ID" value="NZ_MSKL01000007.1"/>
</dbReference>
<dbReference type="Pfam" id="PF01022">
    <property type="entry name" value="HTH_5"/>
    <property type="match status" value="1"/>
</dbReference>
<reference evidence="3 4" key="1">
    <citation type="submission" date="2016-12" db="EMBL/GenBank/DDBJ databases">
        <title>Genomic comparison of strains in the 'Actinomyces naeslundii' group.</title>
        <authorList>
            <person name="Mughal S.R."/>
            <person name="Do T."/>
            <person name="Gilbert S.C."/>
            <person name="Witherden E.A."/>
            <person name="Didelot X."/>
            <person name="Beighton D."/>
        </authorList>
    </citation>
    <scope>NUCLEOTIDE SEQUENCE [LARGE SCALE GENOMIC DNA]</scope>
    <source>
        <strain evidence="3 4">P6N</strain>
    </source>
</reference>
<protein>
    <submittedName>
        <fullName evidence="3">Transcriptional regulator</fullName>
    </submittedName>
</protein>
<dbReference type="Proteomes" id="UP000186394">
    <property type="component" value="Unassembled WGS sequence"/>
</dbReference>
<dbReference type="OrthoDB" id="3628603at2"/>
<dbReference type="PANTHER" id="PTHR38600:SF2">
    <property type="entry name" value="SLL0088 PROTEIN"/>
    <property type="match status" value="1"/>
</dbReference>
<sequence>MSDQSEQPVGRCSIDLLNDCIPMFEALKDPMRQQIVVHLLQHGPQTVGEISQASPLSRTAVSHHVKLLEQAGLLSITKVATRRICQVRSDEALGLLEGLVAALESDIQTFERERGQEPPARRCPSEAVRP</sequence>
<feature type="domain" description="HTH arsR-type" evidence="2">
    <location>
        <begin position="12"/>
        <end position="107"/>
    </location>
</feature>
<organism evidence="3 4">
    <name type="scientific">Actinomyces oris</name>
    <dbReference type="NCBI Taxonomy" id="544580"/>
    <lineage>
        <taxon>Bacteria</taxon>
        <taxon>Bacillati</taxon>
        <taxon>Actinomycetota</taxon>
        <taxon>Actinomycetes</taxon>
        <taxon>Actinomycetales</taxon>
        <taxon>Actinomycetaceae</taxon>
        <taxon>Actinomyces</taxon>
    </lineage>
</organism>
<dbReference type="PRINTS" id="PR00778">
    <property type="entry name" value="HTHARSR"/>
</dbReference>
<dbReference type="AlphaFoldDB" id="A0A1Q8VQX2"/>
<comment type="caution">
    <text evidence="3">The sequence shown here is derived from an EMBL/GenBank/DDBJ whole genome shotgun (WGS) entry which is preliminary data.</text>
</comment>
<accession>A0A1Q8VQX2</accession>
<dbReference type="Gene3D" id="1.10.10.10">
    <property type="entry name" value="Winged helix-like DNA-binding domain superfamily/Winged helix DNA-binding domain"/>
    <property type="match status" value="1"/>
</dbReference>
<proteinExistence type="predicted"/>
<evidence type="ECO:0000256" key="1">
    <source>
        <dbReference type="SAM" id="MobiDB-lite"/>
    </source>
</evidence>
<dbReference type="SUPFAM" id="SSF46785">
    <property type="entry name" value="Winged helix' DNA-binding domain"/>
    <property type="match status" value="1"/>
</dbReference>
<dbReference type="InterPro" id="IPR001845">
    <property type="entry name" value="HTH_ArsR_DNA-bd_dom"/>
</dbReference>
<evidence type="ECO:0000313" key="4">
    <source>
        <dbReference type="Proteomes" id="UP000186394"/>
    </source>
</evidence>
<dbReference type="CDD" id="cd00090">
    <property type="entry name" value="HTH_ARSR"/>
    <property type="match status" value="1"/>
</dbReference>
<name>A0A1Q8VQX2_9ACTO</name>
<feature type="region of interest" description="Disordered" evidence="1">
    <location>
        <begin position="111"/>
        <end position="130"/>
    </location>
</feature>
<evidence type="ECO:0000259" key="2">
    <source>
        <dbReference type="PROSITE" id="PS50987"/>
    </source>
</evidence>
<gene>
    <name evidence="3" type="ORF">BKH28_03490</name>
</gene>
<dbReference type="PANTHER" id="PTHR38600">
    <property type="entry name" value="TRANSCRIPTIONAL REGULATORY PROTEIN"/>
    <property type="match status" value="1"/>
</dbReference>
<dbReference type="EMBL" id="MSKL01000007">
    <property type="protein sequence ID" value="OLO50497.1"/>
    <property type="molecule type" value="Genomic_DNA"/>
</dbReference>
<dbReference type="GO" id="GO:0003700">
    <property type="term" value="F:DNA-binding transcription factor activity"/>
    <property type="evidence" value="ECO:0007669"/>
    <property type="project" value="InterPro"/>
</dbReference>
<dbReference type="InterPro" id="IPR036388">
    <property type="entry name" value="WH-like_DNA-bd_sf"/>
</dbReference>
<dbReference type="SMART" id="SM00418">
    <property type="entry name" value="HTH_ARSR"/>
    <property type="match status" value="1"/>
</dbReference>
<dbReference type="InterPro" id="IPR036390">
    <property type="entry name" value="WH_DNA-bd_sf"/>
</dbReference>
<dbReference type="NCBIfam" id="NF033788">
    <property type="entry name" value="HTH_metalloreg"/>
    <property type="match status" value="1"/>
</dbReference>